<evidence type="ECO:0000313" key="1">
    <source>
        <dbReference type="EMBL" id="EKE26472.1"/>
    </source>
</evidence>
<dbReference type="AlphaFoldDB" id="K2FX74"/>
<feature type="non-terminal residue" evidence="1">
    <location>
        <position position="1"/>
    </location>
</feature>
<dbReference type="EMBL" id="AMFJ01000789">
    <property type="protein sequence ID" value="EKE26472.1"/>
    <property type="molecule type" value="Genomic_DNA"/>
</dbReference>
<gene>
    <name evidence="1" type="ORF">ACD_4C00273G0001</name>
</gene>
<accession>K2FX74</accession>
<sequence>KLTTLKTKNHLSLVLDSENKIKRNFLKCIRNWEIKDALSIFEKYKDKTDFDSVIEKNQVDIIFEFKKLFQWETRLRFTQDVEYYIDFETIRWAYDNFWTPDMLDPIIKDKFILLLKKWSSNARKLLETFGEIDFKNEIKEVFLSLLGSVIKLDCSIAIKNEFWWLINFDEEIRKKEKNIKKIFIKSGKDLEIDLMRSFLENFWNIINLESEIRHLFLFFLKTNIKNSLLIKKEFSNGIKFENEIKEWFAYRLNRDMDLIFAKQIKKEFWDWIDFSKEIDCVIVQLKKLWFIEKAIKIEKEFKVVK</sequence>
<protein>
    <submittedName>
        <fullName evidence="1">Uncharacterized protein</fullName>
    </submittedName>
</protein>
<organism evidence="1">
    <name type="scientific">uncultured bacterium</name>
    <name type="common">gcode 4</name>
    <dbReference type="NCBI Taxonomy" id="1234023"/>
    <lineage>
        <taxon>Bacteria</taxon>
        <taxon>environmental samples</taxon>
    </lineage>
</organism>
<proteinExistence type="predicted"/>
<name>K2FX74_9BACT</name>
<comment type="caution">
    <text evidence="1">The sequence shown here is derived from an EMBL/GenBank/DDBJ whole genome shotgun (WGS) entry which is preliminary data.</text>
</comment>
<reference evidence="1" key="1">
    <citation type="journal article" date="2012" name="Science">
        <title>Fermentation, hydrogen, and sulfur metabolism in multiple uncultivated bacterial phyla.</title>
        <authorList>
            <person name="Wrighton K.C."/>
            <person name="Thomas B.C."/>
            <person name="Sharon I."/>
            <person name="Miller C.S."/>
            <person name="Castelle C.J."/>
            <person name="VerBerkmoes N.C."/>
            <person name="Wilkins M.J."/>
            <person name="Hettich R.L."/>
            <person name="Lipton M.S."/>
            <person name="Williams K.H."/>
            <person name="Long P.E."/>
            <person name="Banfield J.F."/>
        </authorList>
    </citation>
    <scope>NUCLEOTIDE SEQUENCE [LARGE SCALE GENOMIC DNA]</scope>
</reference>